<organism evidence="1 2">
    <name type="scientific">Aphis craccivora</name>
    <name type="common">Cowpea aphid</name>
    <dbReference type="NCBI Taxonomy" id="307492"/>
    <lineage>
        <taxon>Eukaryota</taxon>
        <taxon>Metazoa</taxon>
        <taxon>Ecdysozoa</taxon>
        <taxon>Arthropoda</taxon>
        <taxon>Hexapoda</taxon>
        <taxon>Insecta</taxon>
        <taxon>Pterygota</taxon>
        <taxon>Neoptera</taxon>
        <taxon>Paraneoptera</taxon>
        <taxon>Hemiptera</taxon>
        <taxon>Sternorrhyncha</taxon>
        <taxon>Aphidomorpha</taxon>
        <taxon>Aphidoidea</taxon>
        <taxon>Aphididae</taxon>
        <taxon>Aphidini</taxon>
        <taxon>Aphis</taxon>
        <taxon>Aphis</taxon>
    </lineage>
</organism>
<name>A0A6G0YND6_APHCR</name>
<keyword evidence="2" id="KW-1185">Reference proteome</keyword>
<dbReference type="Proteomes" id="UP000478052">
    <property type="component" value="Unassembled WGS sequence"/>
</dbReference>
<evidence type="ECO:0000313" key="2">
    <source>
        <dbReference type="Proteomes" id="UP000478052"/>
    </source>
</evidence>
<proteinExistence type="predicted"/>
<reference evidence="1 2" key="1">
    <citation type="submission" date="2019-08" db="EMBL/GenBank/DDBJ databases">
        <title>Whole genome of Aphis craccivora.</title>
        <authorList>
            <person name="Voronova N.V."/>
            <person name="Shulinski R.S."/>
            <person name="Bandarenka Y.V."/>
            <person name="Zhorov D.G."/>
            <person name="Warner D."/>
        </authorList>
    </citation>
    <scope>NUCLEOTIDE SEQUENCE [LARGE SCALE GENOMIC DNA]</scope>
    <source>
        <strain evidence="1">180601</strain>
        <tissue evidence="1">Whole Body</tissue>
    </source>
</reference>
<protein>
    <submittedName>
        <fullName evidence="1">Uncharacterized protein</fullName>
    </submittedName>
</protein>
<dbReference type="EMBL" id="VUJU01003176">
    <property type="protein sequence ID" value="KAF0758863.1"/>
    <property type="molecule type" value="Genomic_DNA"/>
</dbReference>
<evidence type="ECO:0000313" key="1">
    <source>
        <dbReference type="EMBL" id="KAF0758863.1"/>
    </source>
</evidence>
<gene>
    <name evidence="1" type="ORF">FWK35_00012625</name>
</gene>
<accession>A0A6G0YND6</accession>
<sequence length="108" mass="12544">MSMSISISFYKQSPSRLMNYDDQIQDTLNSRQSTNRFGSLRLYTVTINWINLGRRISNKSFQINKLNDCSLLIDNITDLQTFKDKIAIKELIYVGGKHINAIIWRIIA</sequence>
<comment type="caution">
    <text evidence="1">The sequence shown here is derived from an EMBL/GenBank/DDBJ whole genome shotgun (WGS) entry which is preliminary data.</text>
</comment>
<dbReference type="AlphaFoldDB" id="A0A6G0YND6"/>